<dbReference type="Pfam" id="PF12159">
    <property type="entry name" value="DUF3593"/>
    <property type="match status" value="1"/>
</dbReference>
<sequence>MEKRYASLDGGRNPRKWGGGSRLSERSMNSESAGYLVNHRPMVKDPINSRPGGDVGEINLQIYELINHLKSSSMGGLRETSQFKDLDGLLNSRSSRSGNDQWDMGGDWFKVFSRNLHDPHNRAPPSFSYGRSTESHHDAYRSNSFENLEMDRAELMRKLEQLNYLIRKSKEAEQRLPINEHVVPSDHYNARFDHYDGLVSSTNRYKMEVPSPSILSRNFHDPSGNRVIGSTGKHTHLSEDGDFVKVRMEYAYPEPYEVYTRDPFPPTHPLGSRKPLEETVDPVRVTAVDYNPVVFGSNDRSHPLESQSRNSGSLRKAHSRTDLDKSRKHLTAIAGGAPFIICSNCFNLLRLPRLLRIKEKDRDKARCGSCSAAIHFKQEENRLITSCTISEDSQEETNNEGLPAVVNTESITQSSSTGLSDNFRLNSFVHTEHDFSLAKSEENSFSREEGVDVSRREKIPVSISVISSSEEYKEVERKGKVRPKKVIIERDDHTSPVHVGSPLEKKPQNFASDVAYESQLKSGKNSDNIGHEETFLQKRYFPRVSFKDSVTEVDVSASEYPITSMSQDSVDTSREEYQPRNKKGGGRSFGEQSMSETIFENERSEVTVNGHHIPEEVVKQAEVLAGPIHPGDYWYDYCSGFWGVMKYPCLGIIPPSIEAFNFPLPTNCSRGDTGIFVNGRQLHKHDLKLLARRASAQRPPEALHISIEQMPKQQIDHGFNWAPFHTGGGKKSSCSLPQFDAKRFLELMRNKTWALIGDSISRNHVQSVLCILSTVEKPVEVYHDEEYRSRRWQFPTYNFTISVIWSPFLVKAAIFEDSNGVSTSEVKLHLDELDPKWTDIYQNLDYMIISTGKWFLKSSIYYENGSIVGCHNCEQSRNATEVGFDFAYEKTLHKVMNFISSSCHKGLIFFRTSTPDHFENGEWHNGGGCRRRTPAKEGELQLNLLNRILRDIELKEFEKASKEAKRNGVKLRLLDFTNLTLSRPDGHPGPYRQFQPFARDENAKVQNDCLHWCLPGPIDSWNDVIMQMVHSWNLPAIAAPIYSASSSFFQQNRPLNRFRQPRELTLLGASRHTSGSSGSIRRGGAIVRNWLFPVDPWAPTIDSQSIASQLFAFSLFPYLGFLYFITRSKSAPKLTLFGFYFLLAFVGATTKVQYGTSLSNVDWLHGGAESLLTLTNIFIVLGLRGALRRARDKKETTSEATD</sequence>
<dbReference type="InterPro" id="IPR021480">
    <property type="entry name" value="Zinc_ribbon_12"/>
</dbReference>
<evidence type="ECO:0000313" key="7">
    <source>
        <dbReference type="EMBL" id="KAK4802840.1"/>
    </source>
</evidence>
<feature type="transmembrane region" description="Helical" evidence="4">
    <location>
        <begin position="1137"/>
        <end position="1154"/>
    </location>
</feature>
<comment type="similarity">
    <text evidence="1">Belongs to the PC-esterase family. TBL subfamily.</text>
</comment>
<name>A0AAN7MVF1_TRANT</name>
<feature type="domain" description="Trichome birefringence-like C-terminal" evidence="6">
    <location>
        <begin position="736"/>
        <end position="1028"/>
    </location>
</feature>
<evidence type="ECO:0000259" key="6">
    <source>
        <dbReference type="Pfam" id="PF13839"/>
    </source>
</evidence>
<keyword evidence="4" id="KW-0812">Transmembrane</keyword>
<proteinExistence type="inferred from homology"/>
<evidence type="ECO:0000313" key="8">
    <source>
        <dbReference type="Proteomes" id="UP001346149"/>
    </source>
</evidence>
<dbReference type="AlphaFoldDB" id="A0AAN7MVF1"/>
<feature type="region of interest" description="Disordered" evidence="3">
    <location>
        <begin position="1"/>
        <end position="29"/>
    </location>
</feature>
<dbReference type="InterPro" id="IPR026057">
    <property type="entry name" value="TBL_C"/>
</dbReference>
<accession>A0AAN7MVF1</accession>
<feature type="transmembrane region" description="Helical" evidence="4">
    <location>
        <begin position="1166"/>
        <end position="1187"/>
    </location>
</feature>
<feature type="compositionally biased region" description="Polar residues" evidence="3">
    <location>
        <begin position="304"/>
        <end position="313"/>
    </location>
</feature>
<keyword evidence="4" id="KW-0472">Membrane</keyword>
<feature type="region of interest" description="Disordered" evidence="3">
    <location>
        <begin position="294"/>
        <end position="323"/>
    </location>
</feature>
<dbReference type="PANTHER" id="PTHR35473:SF3">
    <property type="entry name" value="1-ACYL-SN-GLYCEROL-3-PHOSPHATE ACYLTRANSFERASE"/>
    <property type="match status" value="1"/>
</dbReference>
<dbReference type="Proteomes" id="UP001346149">
    <property type="component" value="Unassembled WGS sequence"/>
</dbReference>
<keyword evidence="4" id="KW-1133">Transmembrane helix</keyword>
<evidence type="ECO:0000256" key="2">
    <source>
        <dbReference type="SAM" id="Coils"/>
    </source>
</evidence>
<evidence type="ECO:0000256" key="1">
    <source>
        <dbReference type="ARBA" id="ARBA00007727"/>
    </source>
</evidence>
<dbReference type="Pfam" id="PF11331">
    <property type="entry name" value="Zn_ribbon_12"/>
    <property type="match status" value="1"/>
</dbReference>
<gene>
    <name evidence="7" type="ORF">SAY86_001043</name>
</gene>
<comment type="caution">
    <text evidence="7">The sequence shown here is derived from an EMBL/GenBank/DDBJ whole genome shotgun (WGS) entry which is preliminary data.</text>
</comment>
<feature type="domain" description="Probable zinc-ribbon" evidence="5">
    <location>
        <begin position="334"/>
        <end position="377"/>
    </location>
</feature>
<evidence type="ECO:0000256" key="3">
    <source>
        <dbReference type="SAM" id="MobiDB-lite"/>
    </source>
</evidence>
<dbReference type="InterPro" id="IPR021995">
    <property type="entry name" value="DUF3593"/>
</dbReference>
<keyword evidence="2" id="KW-0175">Coiled coil</keyword>
<dbReference type="Pfam" id="PF13839">
    <property type="entry name" value="PC-Esterase"/>
    <property type="match status" value="1"/>
</dbReference>
<reference evidence="7 8" key="1">
    <citation type="journal article" date="2023" name="Hortic Res">
        <title>Pangenome of water caltrop reveals structural variations and asymmetric subgenome divergence after allopolyploidization.</title>
        <authorList>
            <person name="Zhang X."/>
            <person name="Chen Y."/>
            <person name="Wang L."/>
            <person name="Yuan Y."/>
            <person name="Fang M."/>
            <person name="Shi L."/>
            <person name="Lu R."/>
            <person name="Comes H.P."/>
            <person name="Ma Y."/>
            <person name="Chen Y."/>
            <person name="Huang G."/>
            <person name="Zhou Y."/>
            <person name="Zheng Z."/>
            <person name="Qiu Y."/>
        </authorList>
    </citation>
    <scope>NUCLEOTIDE SEQUENCE [LARGE SCALE GENOMIC DNA]</scope>
    <source>
        <strain evidence="7">F231</strain>
    </source>
</reference>
<evidence type="ECO:0000259" key="5">
    <source>
        <dbReference type="Pfam" id="PF11331"/>
    </source>
</evidence>
<organism evidence="7 8">
    <name type="scientific">Trapa natans</name>
    <name type="common">Water chestnut</name>
    <dbReference type="NCBI Taxonomy" id="22666"/>
    <lineage>
        <taxon>Eukaryota</taxon>
        <taxon>Viridiplantae</taxon>
        <taxon>Streptophyta</taxon>
        <taxon>Embryophyta</taxon>
        <taxon>Tracheophyta</taxon>
        <taxon>Spermatophyta</taxon>
        <taxon>Magnoliopsida</taxon>
        <taxon>eudicotyledons</taxon>
        <taxon>Gunneridae</taxon>
        <taxon>Pentapetalae</taxon>
        <taxon>rosids</taxon>
        <taxon>malvids</taxon>
        <taxon>Myrtales</taxon>
        <taxon>Lythraceae</taxon>
        <taxon>Trapa</taxon>
    </lineage>
</organism>
<dbReference type="GO" id="GO:0016740">
    <property type="term" value="F:transferase activity"/>
    <property type="evidence" value="ECO:0007669"/>
    <property type="project" value="InterPro"/>
</dbReference>
<evidence type="ECO:0000256" key="4">
    <source>
        <dbReference type="SAM" id="Phobius"/>
    </source>
</evidence>
<dbReference type="PANTHER" id="PTHR35473">
    <property type="entry name" value="1-ACYL-SN-GLYCEROL-3-PHOSPHATE ACYLTRANSFERASE"/>
    <property type="match status" value="1"/>
</dbReference>
<dbReference type="EMBL" id="JAXQNO010000002">
    <property type="protein sequence ID" value="KAK4802840.1"/>
    <property type="molecule type" value="Genomic_DNA"/>
</dbReference>
<keyword evidence="8" id="KW-1185">Reference proteome</keyword>
<protein>
    <submittedName>
        <fullName evidence="7">Uncharacterized protein</fullName>
    </submittedName>
</protein>
<feature type="region of interest" description="Disordered" evidence="3">
    <location>
        <begin position="564"/>
        <end position="592"/>
    </location>
</feature>
<feature type="coiled-coil region" evidence="2">
    <location>
        <begin position="145"/>
        <end position="172"/>
    </location>
</feature>
<feature type="transmembrane region" description="Helical" evidence="4">
    <location>
        <begin position="1106"/>
        <end position="1125"/>
    </location>
</feature>